<protein>
    <recommendedName>
        <fullName evidence="15">Heavy metal tolerance protein</fullName>
    </recommendedName>
</protein>
<feature type="compositionally biased region" description="Basic and acidic residues" evidence="9">
    <location>
        <begin position="385"/>
        <end position="403"/>
    </location>
</feature>
<comment type="subcellular location">
    <subcellularLocation>
        <location evidence="1">Membrane</location>
        <topology evidence="1">Multi-pass membrane protein</topology>
    </subcellularLocation>
</comment>
<evidence type="ECO:0000256" key="1">
    <source>
        <dbReference type="ARBA" id="ARBA00004141"/>
    </source>
</evidence>
<dbReference type="EMBL" id="KV441550">
    <property type="protein sequence ID" value="OAG08422.1"/>
    <property type="molecule type" value="Genomic_DNA"/>
</dbReference>
<evidence type="ECO:0000313" key="13">
    <source>
        <dbReference type="EMBL" id="OAG08422.1"/>
    </source>
</evidence>
<dbReference type="FunFam" id="3.40.50.300:FF:000287">
    <property type="entry name" value="Multidrug ABC transporter ATP-binding protein"/>
    <property type="match status" value="1"/>
</dbReference>
<keyword evidence="4" id="KW-0547">Nucleotide-binding</keyword>
<feature type="compositionally biased region" description="Low complexity" evidence="9">
    <location>
        <begin position="1122"/>
        <end position="1131"/>
    </location>
</feature>
<dbReference type="InParanoid" id="A0A177CN68"/>
<evidence type="ECO:0000256" key="7">
    <source>
        <dbReference type="ARBA" id="ARBA00023136"/>
    </source>
</evidence>
<feature type="compositionally biased region" description="Basic and acidic residues" evidence="9">
    <location>
        <begin position="126"/>
        <end position="135"/>
    </location>
</feature>
<keyword evidence="3 10" id="KW-0812">Transmembrane</keyword>
<keyword evidence="14" id="KW-1185">Reference proteome</keyword>
<dbReference type="Pfam" id="PF00005">
    <property type="entry name" value="ABC_tran"/>
    <property type="match status" value="1"/>
</dbReference>
<evidence type="ECO:0000256" key="8">
    <source>
        <dbReference type="ARBA" id="ARBA00024363"/>
    </source>
</evidence>
<evidence type="ECO:0000259" key="11">
    <source>
        <dbReference type="PROSITE" id="PS50893"/>
    </source>
</evidence>
<feature type="transmembrane region" description="Helical" evidence="10">
    <location>
        <begin position="344"/>
        <end position="366"/>
    </location>
</feature>
<accession>A0A177CN68</accession>
<evidence type="ECO:0000313" key="14">
    <source>
        <dbReference type="Proteomes" id="UP000077069"/>
    </source>
</evidence>
<dbReference type="GO" id="GO:0005524">
    <property type="term" value="F:ATP binding"/>
    <property type="evidence" value="ECO:0007669"/>
    <property type="project" value="UniProtKB-KW"/>
</dbReference>
<feature type="compositionally biased region" description="Basic and acidic residues" evidence="9">
    <location>
        <begin position="1082"/>
        <end position="1091"/>
    </location>
</feature>
<dbReference type="Gene3D" id="3.40.50.300">
    <property type="entry name" value="P-loop containing nucleotide triphosphate hydrolases"/>
    <property type="match status" value="1"/>
</dbReference>
<evidence type="ECO:0000256" key="3">
    <source>
        <dbReference type="ARBA" id="ARBA00022692"/>
    </source>
</evidence>
<dbReference type="SUPFAM" id="SSF52540">
    <property type="entry name" value="P-loop containing nucleoside triphosphate hydrolases"/>
    <property type="match status" value="1"/>
</dbReference>
<dbReference type="GeneID" id="28763551"/>
<dbReference type="Gene3D" id="1.20.1560.10">
    <property type="entry name" value="ABC transporter type 1, transmembrane domain"/>
    <property type="match status" value="1"/>
</dbReference>
<feature type="compositionally biased region" description="Basic and acidic residues" evidence="9">
    <location>
        <begin position="1014"/>
        <end position="1030"/>
    </location>
</feature>
<feature type="compositionally biased region" description="Basic residues" evidence="9">
    <location>
        <begin position="1070"/>
        <end position="1081"/>
    </location>
</feature>
<evidence type="ECO:0000256" key="4">
    <source>
        <dbReference type="ARBA" id="ARBA00022741"/>
    </source>
</evidence>
<dbReference type="InterPro" id="IPR039421">
    <property type="entry name" value="Type_1_exporter"/>
</dbReference>
<feature type="transmembrane region" description="Helical" evidence="10">
    <location>
        <begin position="518"/>
        <end position="541"/>
    </location>
</feature>
<dbReference type="InterPro" id="IPR003439">
    <property type="entry name" value="ABC_transporter-like_ATP-bd"/>
</dbReference>
<feature type="transmembrane region" description="Helical" evidence="10">
    <location>
        <begin position="488"/>
        <end position="506"/>
    </location>
</feature>
<dbReference type="PROSITE" id="PS00211">
    <property type="entry name" value="ABC_TRANSPORTER_1"/>
    <property type="match status" value="1"/>
</dbReference>
<feature type="transmembrane region" description="Helical" evidence="10">
    <location>
        <begin position="449"/>
        <end position="468"/>
    </location>
</feature>
<feature type="transmembrane region" description="Helical" evidence="10">
    <location>
        <begin position="578"/>
        <end position="607"/>
    </location>
</feature>
<dbReference type="PANTHER" id="PTHR24221:SF503">
    <property type="entry name" value="MITOCHONDRIAL POTASSIUM CHANNEL ATP-BINDING SUBUNIT"/>
    <property type="match status" value="1"/>
</dbReference>
<dbReference type="SMART" id="SM00382">
    <property type="entry name" value="AAA"/>
    <property type="match status" value="1"/>
</dbReference>
<evidence type="ECO:0000256" key="2">
    <source>
        <dbReference type="ARBA" id="ARBA00022448"/>
    </source>
</evidence>
<proteinExistence type="inferred from homology"/>
<feature type="transmembrane region" description="Helical" evidence="10">
    <location>
        <begin position="212"/>
        <end position="236"/>
    </location>
</feature>
<evidence type="ECO:0000256" key="10">
    <source>
        <dbReference type="SAM" id="Phobius"/>
    </source>
</evidence>
<evidence type="ECO:0000259" key="12">
    <source>
        <dbReference type="PROSITE" id="PS50929"/>
    </source>
</evidence>
<dbReference type="OrthoDB" id="6500128at2759"/>
<dbReference type="PANTHER" id="PTHR24221">
    <property type="entry name" value="ATP-BINDING CASSETTE SUB-FAMILY B"/>
    <property type="match status" value="1"/>
</dbReference>
<gene>
    <name evidence="13" type="ORF">CC84DRAFT_1173906</name>
</gene>
<feature type="compositionally biased region" description="Acidic residues" evidence="9">
    <location>
        <begin position="1037"/>
        <end position="1047"/>
    </location>
</feature>
<evidence type="ECO:0000256" key="9">
    <source>
        <dbReference type="SAM" id="MobiDB-lite"/>
    </source>
</evidence>
<keyword evidence="7 10" id="KW-0472">Membrane</keyword>
<dbReference type="InterPro" id="IPR011527">
    <property type="entry name" value="ABC1_TM_dom"/>
</dbReference>
<keyword evidence="5" id="KW-0067">ATP-binding</keyword>
<dbReference type="Pfam" id="PF00664">
    <property type="entry name" value="ABC_membrane"/>
    <property type="match status" value="1"/>
</dbReference>
<evidence type="ECO:0000256" key="6">
    <source>
        <dbReference type="ARBA" id="ARBA00022989"/>
    </source>
</evidence>
<feature type="region of interest" description="Disordered" evidence="9">
    <location>
        <begin position="1176"/>
        <end position="1252"/>
    </location>
</feature>
<dbReference type="GO" id="GO:0016020">
    <property type="term" value="C:membrane"/>
    <property type="evidence" value="ECO:0007669"/>
    <property type="project" value="UniProtKB-SubCell"/>
</dbReference>
<feature type="region of interest" description="Disordered" evidence="9">
    <location>
        <begin position="118"/>
        <end position="143"/>
    </location>
</feature>
<dbReference type="PROSITE" id="PS50929">
    <property type="entry name" value="ABC_TM1F"/>
    <property type="match status" value="1"/>
</dbReference>
<evidence type="ECO:0008006" key="15">
    <source>
        <dbReference type="Google" id="ProtNLM"/>
    </source>
</evidence>
<dbReference type="SUPFAM" id="SSF90123">
    <property type="entry name" value="ABC transporter transmembrane region"/>
    <property type="match status" value="1"/>
</dbReference>
<dbReference type="STRING" id="1460663.A0A177CN68"/>
<dbReference type="InterPro" id="IPR027417">
    <property type="entry name" value="P-loop_NTPase"/>
</dbReference>
<dbReference type="RefSeq" id="XP_018038787.1">
    <property type="nucleotide sequence ID" value="XM_018180065.1"/>
</dbReference>
<feature type="domain" description="ABC transmembrane type-1" evidence="12">
    <location>
        <begin position="452"/>
        <end position="736"/>
    </location>
</feature>
<sequence length="1318" mass="147395">MGARHSNLDIRTNEDKGGAEAVVHAAHQAASWRSLTVQSDVGNRKEFAPDIRTPLQGHHWCMWNIARLAVVITQPACPKPDPGSTERGLLSEVSADAELPPKRLPGTPTQPLTCCRACPRNRTRRPRDTEEKEQPGRCQRLTDSQGQTLGRSYIVSPTALSGLSASASDDHHSNPHCFFLALKLSSAHIIHTALSMSRVQIIMTSASGYLRILRYCAPFTIVVCGAFSAAAIVFFVPPSRRATLSASQRALSKHFIAAICSLHFLDGLIQSCHATIEADAVARPDCVAYTTLNFLLWLVTYIIQVDAKRLYWMSNLATWTLALFLDTVITLSTFSSYPSNVFEFIQLSIGLLRIVCLVFLCVSIIASGKPRPRDAESEPLLQASHESRSSHLDDDLQDTKQDADGADDTLPTSEQQEHIEKVGGWWAYLCEVKFLLPYVLPFKDARRQIYALVMVVLMVAGRVAQLFGPRLLGNIVQAISNNHNDSTLSHQILIYIFAVKVPYDVLIEPARKWLSIRLFYGSYLDLLMSLASHVAGLSYAFHENKQTGEIIAAIGQGQVVNQFVDDFVESTLPLVLDIVIAFAYVTYLFDVYVALILTGTYVFYGIVTYKGTVLCAAARRKYREMSRVEWDVLHEAIANWMSTFYLNRQEHQQNRLKSLSLQVLAEQAYNYDLTGIMRTCQTLVVTFGYLAVLLRTAHLTTHTKDAVGNFVALLFYWSFFINPLFKLAHFYHSLVQILVDVERLRQLMQTEPTVFDNKGAQDLIFYEGKVEYRDVSFSYDGKNSVINNLTLTIEPGSTVAFVGQSGSGKTTTCDKLLFRAYDVTEGSISIDNQDIRGVTQKSLRETVGIVRQEPVFNNDTVMENVRYARLDATDAEVVAACKDAAIHDQIMRFPMAYNTVVGERGVKLSGGERQRLAIAQLFLRNPSIIVLDEATSSIDNVAESEIQESFRRICQGRTTIVIAHRLSTVQHADQIFVMDKGAIIERGTHEELLNQRGKYLQLWSKTQTVKKLKSDLDRIQSQASEEHNDCGHPTSFEESECEDDSDYPADIMQVDGAGTSKHNDEERPRMRQRMRSLRKKFRINDRAREGDCMDESDDEDENMAPIRVISPRTTEASPPPTFSRRSSLSLRRPSRTRKASITSTSDSPNRNQLRISAPMSPIRVRTQEIYALHDPVGLQPLQGPTPPTPKQPSHSSTPSRIPISNSPLTTPVRNRQSTARETQLQSPQSPGRNAALRSHPVLRTEEEADGSETTYHMAGMSLESHERPGDDPKLTAREPWCLRQSNFGDVVEGYKTVCTGLGAYARLQGHGRIENSVI</sequence>
<keyword evidence="6 10" id="KW-1133">Transmembrane helix</keyword>
<feature type="transmembrane region" description="Helical" evidence="10">
    <location>
        <begin position="316"/>
        <end position="338"/>
    </location>
</feature>
<feature type="region of interest" description="Disordered" evidence="9">
    <location>
        <begin position="1014"/>
        <end position="1161"/>
    </location>
</feature>
<keyword evidence="2" id="KW-0813">Transport</keyword>
<dbReference type="GO" id="GO:0140359">
    <property type="term" value="F:ABC-type transporter activity"/>
    <property type="evidence" value="ECO:0007669"/>
    <property type="project" value="InterPro"/>
</dbReference>
<dbReference type="PROSITE" id="PS50893">
    <property type="entry name" value="ABC_TRANSPORTER_2"/>
    <property type="match status" value="1"/>
</dbReference>
<feature type="domain" description="ABC transporter" evidence="11">
    <location>
        <begin position="770"/>
        <end position="1005"/>
    </location>
</feature>
<dbReference type="Proteomes" id="UP000077069">
    <property type="component" value="Unassembled WGS sequence"/>
</dbReference>
<name>A0A177CN68_9PLEO</name>
<feature type="region of interest" description="Disordered" evidence="9">
    <location>
        <begin position="385"/>
        <end position="413"/>
    </location>
</feature>
<dbReference type="InterPro" id="IPR003593">
    <property type="entry name" value="AAA+_ATPase"/>
</dbReference>
<feature type="transmembrane region" description="Helical" evidence="10">
    <location>
        <begin position="287"/>
        <end position="304"/>
    </location>
</feature>
<reference evidence="13 14" key="1">
    <citation type="submission" date="2016-05" db="EMBL/GenBank/DDBJ databases">
        <title>Comparative analysis of secretome profiles of manganese(II)-oxidizing ascomycete fungi.</title>
        <authorList>
            <consortium name="DOE Joint Genome Institute"/>
            <person name="Zeiner C.A."/>
            <person name="Purvine S.O."/>
            <person name="Zink E.M."/>
            <person name="Wu S."/>
            <person name="Pasa-Tolic L."/>
            <person name="Chaput D.L."/>
            <person name="Haridas S."/>
            <person name="Grigoriev I.V."/>
            <person name="Santelli C.M."/>
            <person name="Hansel C.M."/>
        </authorList>
    </citation>
    <scope>NUCLEOTIDE SEQUENCE [LARGE SCALE GENOMIC DNA]</scope>
    <source>
        <strain evidence="13 14">AP3s5-JAC2a</strain>
    </source>
</reference>
<feature type="compositionally biased region" description="Polar residues" evidence="9">
    <location>
        <begin position="1202"/>
        <end position="1231"/>
    </location>
</feature>
<feature type="compositionally biased region" description="Acidic residues" evidence="9">
    <location>
        <begin position="1092"/>
        <end position="1102"/>
    </location>
</feature>
<feature type="transmembrane region" description="Helical" evidence="10">
    <location>
        <begin position="706"/>
        <end position="725"/>
    </location>
</feature>
<organism evidence="13 14">
    <name type="scientific">Paraphaeosphaeria sporulosa</name>
    <dbReference type="NCBI Taxonomy" id="1460663"/>
    <lineage>
        <taxon>Eukaryota</taxon>
        <taxon>Fungi</taxon>
        <taxon>Dikarya</taxon>
        <taxon>Ascomycota</taxon>
        <taxon>Pezizomycotina</taxon>
        <taxon>Dothideomycetes</taxon>
        <taxon>Pleosporomycetidae</taxon>
        <taxon>Pleosporales</taxon>
        <taxon>Massarineae</taxon>
        <taxon>Didymosphaeriaceae</taxon>
        <taxon>Paraphaeosphaeria</taxon>
    </lineage>
</organism>
<evidence type="ECO:0000256" key="5">
    <source>
        <dbReference type="ARBA" id="ARBA00022840"/>
    </source>
</evidence>
<dbReference type="InterPro" id="IPR036640">
    <property type="entry name" value="ABC1_TM_sf"/>
</dbReference>
<comment type="similarity">
    <text evidence="8">Belongs to the ABC transporter superfamily. ABCB family. Heavy Metal importer (TC 3.A.1.210) subfamily.</text>
</comment>
<dbReference type="GO" id="GO:0016887">
    <property type="term" value="F:ATP hydrolysis activity"/>
    <property type="evidence" value="ECO:0007669"/>
    <property type="project" value="InterPro"/>
</dbReference>
<feature type="compositionally biased region" description="Polar residues" evidence="9">
    <location>
        <begin position="1139"/>
        <end position="1154"/>
    </location>
</feature>
<dbReference type="InterPro" id="IPR017871">
    <property type="entry name" value="ABC_transporter-like_CS"/>
</dbReference>